<reference evidence="7" key="1">
    <citation type="submission" date="2018-06" db="EMBL/GenBank/DDBJ databases">
        <authorList>
            <person name="Zhirakovskaya E."/>
        </authorList>
    </citation>
    <scope>NUCLEOTIDE SEQUENCE</scope>
</reference>
<dbReference type="NCBIfam" id="TIGR01951">
    <property type="entry name" value="nusB"/>
    <property type="match status" value="1"/>
</dbReference>
<dbReference type="GO" id="GO:0003723">
    <property type="term" value="F:RNA binding"/>
    <property type="evidence" value="ECO:0007669"/>
    <property type="project" value="UniProtKB-KW"/>
</dbReference>
<dbReference type="InterPro" id="IPR035926">
    <property type="entry name" value="NusB-like_sf"/>
</dbReference>
<dbReference type="EMBL" id="UOEJ01000107">
    <property type="protein sequence ID" value="VAV98914.1"/>
    <property type="molecule type" value="Genomic_DNA"/>
</dbReference>
<dbReference type="InterPro" id="IPR011605">
    <property type="entry name" value="NusB_fam"/>
</dbReference>
<keyword evidence="3" id="KW-0694">RNA-binding</keyword>
<dbReference type="InterPro" id="IPR006027">
    <property type="entry name" value="NusB_RsmB_TIM44"/>
</dbReference>
<evidence type="ECO:0000256" key="4">
    <source>
        <dbReference type="ARBA" id="ARBA00023015"/>
    </source>
</evidence>
<dbReference type="AlphaFoldDB" id="A0A3B0RYE5"/>
<name>A0A3B0RYE5_9ZZZZ</name>
<gene>
    <name evidence="7" type="ORF">MNBD_ALPHA01-164</name>
</gene>
<dbReference type="SUPFAM" id="SSF48013">
    <property type="entry name" value="NusB-like"/>
    <property type="match status" value="1"/>
</dbReference>
<protein>
    <submittedName>
        <fullName evidence="7">Transcription termination protein NusB</fullName>
    </submittedName>
</protein>
<keyword evidence="4" id="KW-0805">Transcription regulation</keyword>
<evidence type="ECO:0000313" key="7">
    <source>
        <dbReference type="EMBL" id="VAV98914.1"/>
    </source>
</evidence>
<dbReference type="Pfam" id="PF01029">
    <property type="entry name" value="NusB"/>
    <property type="match status" value="1"/>
</dbReference>
<dbReference type="PANTHER" id="PTHR11078:SF3">
    <property type="entry name" value="ANTITERMINATION NUSB DOMAIN-CONTAINING PROTEIN"/>
    <property type="match status" value="1"/>
</dbReference>
<accession>A0A3B0RYE5</accession>
<dbReference type="HAMAP" id="MF_00073">
    <property type="entry name" value="NusB"/>
    <property type="match status" value="1"/>
</dbReference>
<keyword evidence="2" id="KW-0889">Transcription antitermination</keyword>
<dbReference type="GO" id="GO:0031564">
    <property type="term" value="P:transcription antitermination"/>
    <property type="evidence" value="ECO:0007669"/>
    <property type="project" value="UniProtKB-KW"/>
</dbReference>
<evidence type="ECO:0000259" key="6">
    <source>
        <dbReference type="Pfam" id="PF01029"/>
    </source>
</evidence>
<dbReference type="PANTHER" id="PTHR11078">
    <property type="entry name" value="N UTILIZATION SUBSTANCE PROTEIN B-RELATED"/>
    <property type="match status" value="1"/>
</dbReference>
<evidence type="ECO:0000256" key="5">
    <source>
        <dbReference type="ARBA" id="ARBA00023163"/>
    </source>
</evidence>
<dbReference type="GO" id="GO:0005829">
    <property type="term" value="C:cytosol"/>
    <property type="evidence" value="ECO:0007669"/>
    <property type="project" value="TreeGrafter"/>
</dbReference>
<dbReference type="Gene3D" id="1.10.940.10">
    <property type="entry name" value="NusB-like"/>
    <property type="match status" value="1"/>
</dbReference>
<dbReference type="GO" id="GO:0006353">
    <property type="term" value="P:DNA-templated transcription termination"/>
    <property type="evidence" value="ECO:0007669"/>
    <property type="project" value="InterPro"/>
</dbReference>
<proteinExistence type="inferred from homology"/>
<comment type="similarity">
    <text evidence="1">Belongs to the NusB family.</text>
</comment>
<evidence type="ECO:0000256" key="3">
    <source>
        <dbReference type="ARBA" id="ARBA00022884"/>
    </source>
</evidence>
<feature type="domain" description="NusB/RsmB/TIM44" evidence="6">
    <location>
        <begin position="18"/>
        <end position="151"/>
    </location>
</feature>
<keyword evidence="5" id="KW-0804">Transcription</keyword>
<organism evidence="7">
    <name type="scientific">hydrothermal vent metagenome</name>
    <dbReference type="NCBI Taxonomy" id="652676"/>
    <lineage>
        <taxon>unclassified sequences</taxon>
        <taxon>metagenomes</taxon>
        <taxon>ecological metagenomes</taxon>
    </lineage>
</organism>
<sequence length="156" mass="17085">MGNKAEKIQKKSGGARSASRLGAVQALYQMEINDQPAGRIVAEFIDHRLGEVIEGDHYAAADNVFFTDIVTGVEDRMADIDSHLSGSLSKDWTLPRIEPVARAILRAGIFELMARPDVPTSVIINEYVDVAKAFFEDSKPGFINGVLDRIAGNIRK</sequence>
<evidence type="ECO:0000256" key="2">
    <source>
        <dbReference type="ARBA" id="ARBA00022814"/>
    </source>
</evidence>
<evidence type="ECO:0000256" key="1">
    <source>
        <dbReference type="ARBA" id="ARBA00005952"/>
    </source>
</evidence>